<evidence type="ECO:0000256" key="3">
    <source>
        <dbReference type="ARBA" id="ARBA00005459"/>
    </source>
</evidence>
<evidence type="ECO:0000256" key="5">
    <source>
        <dbReference type="ARBA" id="ARBA00023242"/>
    </source>
</evidence>
<sequence>MATHRRKRVFAGQATDPSQRQITSFFAPADASGARAAAPSWPQVPDNVAAGLLSVGMRVRKSVPQGYRTMDTGGGFKLWADGETTTTTTTTQRLELLPFCGLNKIGGLAAQSGLEAEDGYALEMDAVPGLTLSQESITSTDSEARPPCRKRVLTLDDDADPGAVTRWVGGEVGPHTLVPGTGANARVVATPHGRLHKSTALDQENMALDHDFDEADFLVYGHGRDVEMSP</sequence>
<proteinExistence type="inferred from homology"/>
<evidence type="ECO:0000313" key="7">
    <source>
        <dbReference type="Proteomes" id="UP000224854"/>
    </source>
</evidence>
<dbReference type="GO" id="GO:0008104">
    <property type="term" value="P:intracellular protein localization"/>
    <property type="evidence" value="ECO:0007669"/>
    <property type="project" value="TreeGrafter"/>
</dbReference>
<name>A0A2C5ZHD5_9HYPO</name>
<dbReference type="InterPro" id="IPR013900">
    <property type="entry name" value="RNR_inhibitor"/>
</dbReference>
<comment type="similarity">
    <text evidence="3">Belongs to the DIF1/spd1 family.</text>
</comment>
<dbReference type="AlphaFoldDB" id="A0A2C5ZHD5"/>
<dbReference type="PANTHER" id="PTHR28081:SF1">
    <property type="entry name" value="DAMAGE-REGULATED IMPORT FACILITATOR 1"/>
    <property type="match status" value="1"/>
</dbReference>
<evidence type="ECO:0000256" key="1">
    <source>
        <dbReference type="ARBA" id="ARBA00004123"/>
    </source>
</evidence>
<protein>
    <submittedName>
        <fullName evidence="6">Uncharacterized protein</fullName>
    </submittedName>
</protein>
<evidence type="ECO:0000313" key="6">
    <source>
        <dbReference type="EMBL" id="PHH80437.1"/>
    </source>
</evidence>
<dbReference type="PANTHER" id="PTHR28081">
    <property type="entry name" value="DAMAGE-REGULATED IMPORT FACILITATOR 1-RELATED"/>
    <property type="match status" value="1"/>
</dbReference>
<dbReference type="EMBL" id="NJEU01000155">
    <property type="protein sequence ID" value="PHH80437.1"/>
    <property type="molecule type" value="Genomic_DNA"/>
</dbReference>
<keyword evidence="5" id="KW-0539">Nucleus</keyword>
<dbReference type="Pfam" id="PF08591">
    <property type="entry name" value="RNR_inhib"/>
    <property type="match status" value="1"/>
</dbReference>
<dbReference type="GO" id="GO:1990846">
    <property type="term" value="F:ribonucleoside-diphosphate reductase inhibitor activity"/>
    <property type="evidence" value="ECO:0007669"/>
    <property type="project" value="TreeGrafter"/>
</dbReference>
<gene>
    <name evidence="6" type="ORF">CDD82_1736</name>
</gene>
<dbReference type="Proteomes" id="UP000224854">
    <property type="component" value="Unassembled WGS sequence"/>
</dbReference>
<keyword evidence="4" id="KW-0963">Cytoplasm</keyword>
<keyword evidence="7" id="KW-1185">Reference proteome</keyword>
<evidence type="ECO:0000256" key="2">
    <source>
        <dbReference type="ARBA" id="ARBA00004496"/>
    </source>
</evidence>
<reference evidence="6 7" key="1">
    <citation type="submission" date="2017-06" db="EMBL/GenBank/DDBJ databases">
        <title>Ant-infecting Ophiocordyceps genomes reveal a high diversity of potential behavioral manipulation genes and a possible major role for enterotoxins.</title>
        <authorList>
            <person name="De Bekker C."/>
            <person name="Evans H.C."/>
            <person name="Brachmann A."/>
            <person name="Hughes D.P."/>
        </authorList>
    </citation>
    <scope>NUCLEOTIDE SEQUENCE [LARGE SCALE GENOMIC DNA]</scope>
    <source>
        <strain evidence="6 7">1348a</strain>
    </source>
</reference>
<comment type="caution">
    <text evidence="6">The sequence shown here is derived from an EMBL/GenBank/DDBJ whole genome shotgun (WGS) entry which is preliminary data.</text>
</comment>
<dbReference type="GO" id="GO:0005634">
    <property type="term" value="C:nucleus"/>
    <property type="evidence" value="ECO:0007669"/>
    <property type="project" value="UniProtKB-SubCell"/>
</dbReference>
<comment type="subcellular location">
    <subcellularLocation>
        <location evidence="2">Cytoplasm</location>
    </subcellularLocation>
    <subcellularLocation>
        <location evidence="1">Nucleus</location>
    </subcellularLocation>
</comment>
<accession>A0A2C5ZHD5</accession>
<organism evidence="6 7">
    <name type="scientific">Ophiocordyceps australis</name>
    <dbReference type="NCBI Taxonomy" id="1399860"/>
    <lineage>
        <taxon>Eukaryota</taxon>
        <taxon>Fungi</taxon>
        <taxon>Dikarya</taxon>
        <taxon>Ascomycota</taxon>
        <taxon>Pezizomycotina</taxon>
        <taxon>Sordariomycetes</taxon>
        <taxon>Hypocreomycetidae</taxon>
        <taxon>Hypocreales</taxon>
        <taxon>Ophiocordycipitaceae</taxon>
        <taxon>Ophiocordyceps</taxon>
    </lineage>
</organism>
<dbReference type="GO" id="GO:0005737">
    <property type="term" value="C:cytoplasm"/>
    <property type="evidence" value="ECO:0007669"/>
    <property type="project" value="UniProtKB-SubCell"/>
</dbReference>
<evidence type="ECO:0000256" key="4">
    <source>
        <dbReference type="ARBA" id="ARBA00022490"/>
    </source>
</evidence>
<dbReference type="OrthoDB" id="4072855at2759"/>